<dbReference type="Proteomes" id="UP001054902">
    <property type="component" value="Unassembled WGS sequence"/>
</dbReference>
<evidence type="ECO:0000313" key="3">
    <source>
        <dbReference type="Proteomes" id="UP001054902"/>
    </source>
</evidence>
<dbReference type="AlphaFoldDB" id="A0AAD3CQA6"/>
<comment type="caution">
    <text evidence="2">The sequence shown here is derived from an EMBL/GenBank/DDBJ whole genome shotgun (WGS) entry which is preliminary data.</text>
</comment>
<proteinExistence type="predicted"/>
<gene>
    <name evidence="2" type="ORF">CTEN210_06583</name>
</gene>
<feature type="transmembrane region" description="Helical" evidence="1">
    <location>
        <begin position="121"/>
        <end position="140"/>
    </location>
</feature>
<organism evidence="2 3">
    <name type="scientific">Chaetoceros tenuissimus</name>
    <dbReference type="NCBI Taxonomy" id="426638"/>
    <lineage>
        <taxon>Eukaryota</taxon>
        <taxon>Sar</taxon>
        <taxon>Stramenopiles</taxon>
        <taxon>Ochrophyta</taxon>
        <taxon>Bacillariophyta</taxon>
        <taxon>Coscinodiscophyceae</taxon>
        <taxon>Chaetocerotophycidae</taxon>
        <taxon>Chaetocerotales</taxon>
        <taxon>Chaetocerotaceae</taxon>
        <taxon>Chaetoceros</taxon>
    </lineage>
</organism>
<keyword evidence="3" id="KW-1185">Reference proteome</keyword>
<dbReference type="EMBL" id="BLLK01000038">
    <property type="protein sequence ID" value="GFH50107.1"/>
    <property type="molecule type" value="Genomic_DNA"/>
</dbReference>
<reference evidence="2 3" key="1">
    <citation type="journal article" date="2021" name="Sci. Rep.">
        <title>The genome of the diatom Chaetoceros tenuissimus carries an ancient integrated fragment of an extant virus.</title>
        <authorList>
            <person name="Hongo Y."/>
            <person name="Kimura K."/>
            <person name="Takaki Y."/>
            <person name="Yoshida Y."/>
            <person name="Baba S."/>
            <person name="Kobayashi G."/>
            <person name="Nagasaki K."/>
            <person name="Hano T."/>
            <person name="Tomaru Y."/>
        </authorList>
    </citation>
    <scope>NUCLEOTIDE SEQUENCE [LARGE SCALE GENOMIC DNA]</scope>
    <source>
        <strain evidence="2 3">NIES-3715</strain>
    </source>
</reference>
<name>A0AAD3CQA6_9STRA</name>
<evidence type="ECO:0000313" key="2">
    <source>
        <dbReference type="EMBL" id="GFH50107.1"/>
    </source>
</evidence>
<sequence length="231" mass="27045">MTARVQFRPIPVDEEFCVLVEASKHEINCGRGRRPNYFELFHLANLVHNSFVPLPENMNHNTWIVFLCRMVDAKKHFQFQAYKTIPVILPYMFLLLVVPAFMNLCDDMKKQNNCNEEPPLWWFICVLTLPVPMIFILNKIGEGPTKEYKDTQEQVLKQMQLEFNCCGYSAELIAVKVCGCENRYVRFSPISESETERVKILVKEFKDVFIAQKNEEKNKPYEPASWKPLEG</sequence>
<evidence type="ECO:0000256" key="1">
    <source>
        <dbReference type="SAM" id="Phobius"/>
    </source>
</evidence>
<feature type="transmembrane region" description="Helical" evidence="1">
    <location>
        <begin position="84"/>
        <end position="101"/>
    </location>
</feature>
<keyword evidence="1" id="KW-0812">Transmembrane</keyword>
<protein>
    <submittedName>
        <fullName evidence="2">Uncharacterized protein</fullName>
    </submittedName>
</protein>
<keyword evidence="1" id="KW-0472">Membrane</keyword>
<accession>A0AAD3CQA6</accession>
<keyword evidence="1" id="KW-1133">Transmembrane helix</keyword>